<evidence type="ECO:0000313" key="3">
    <source>
        <dbReference type="Proteomes" id="UP000236497"/>
    </source>
</evidence>
<dbReference type="OrthoDB" id="1739442at2"/>
<gene>
    <name evidence="2" type="ORF">HHT355_0944</name>
</gene>
<dbReference type="InterPro" id="IPR025373">
    <property type="entry name" value="DUF4363"/>
</dbReference>
<reference evidence="2 3" key="1">
    <citation type="submission" date="2015-06" db="EMBL/GenBank/DDBJ databases">
        <authorList>
            <person name="Wibberg Daniel"/>
        </authorList>
    </citation>
    <scope>NUCLEOTIDE SEQUENCE [LARGE SCALE GENOMIC DNA]</scope>
    <source>
        <strain evidence="2 3">T3/55T</strain>
    </source>
</reference>
<name>A0A0H5SF88_HERHM</name>
<evidence type="ECO:0000256" key="1">
    <source>
        <dbReference type="SAM" id="Phobius"/>
    </source>
</evidence>
<keyword evidence="3" id="KW-1185">Reference proteome</keyword>
<dbReference type="Pfam" id="PF14276">
    <property type="entry name" value="DUF4363"/>
    <property type="match status" value="1"/>
</dbReference>
<evidence type="ECO:0000313" key="2">
    <source>
        <dbReference type="EMBL" id="CRZ34147.1"/>
    </source>
</evidence>
<dbReference type="EMBL" id="CVTD020000011">
    <property type="protein sequence ID" value="CRZ34147.1"/>
    <property type="molecule type" value="Genomic_DNA"/>
</dbReference>
<sequence length="121" mass="13970">MRKFLIYAIPITSLIIFILIMQSGNILKKPFGDNDNFPQAINDLIEAVGKEYWDVADQKVESLTKAWKKVLNRVQFSSERDEINKINICIARIKGAIMAKDKTNALMELYEAFYHWEDLGS</sequence>
<dbReference type="AlphaFoldDB" id="A0A0H5SF88"/>
<accession>A0A0H5SF88</accession>
<organism evidence="2 3">
    <name type="scientific">Herbinix hemicellulosilytica</name>
    <dbReference type="NCBI Taxonomy" id="1564487"/>
    <lineage>
        <taxon>Bacteria</taxon>
        <taxon>Bacillati</taxon>
        <taxon>Bacillota</taxon>
        <taxon>Clostridia</taxon>
        <taxon>Lachnospirales</taxon>
        <taxon>Lachnospiraceae</taxon>
        <taxon>Herbinix</taxon>
    </lineage>
</organism>
<dbReference type="Proteomes" id="UP000236497">
    <property type="component" value="Unassembled WGS sequence"/>
</dbReference>
<proteinExistence type="predicted"/>
<feature type="transmembrane region" description="Helical" evidence="1">
    <location>
        <begin position="6"/>
        <end position="27"/>
    </location>
</feature>
<keyword evidence="1" id="KW-0812">Transmembrane</keyword>
<dbReference type="RefSeq" id="WP_103202271.1">
    <property type="nucleotide sequence ID" value="NZ_CVTD020000011.1"/>
</dbReference>
<protein>
    <submittedName>
        <fullName evidence="2">Uncharacterized protein</fullName>
    </submittedName>
</protein>
<keyword evidence="1" id="KW-1133">Transmembrane helix</keyword>
<keyword evidence="1" id="KW-0472">Membrane</keyword>